<sequence>MFKRKKRRGPPAGSGLLCSGAPAVPPASWQDALNPYGDRFDPAVERARATNPAEAAFFAQDDRIATKWHHYLEIYDRHLSRYRGKPVRVLELGVYQGGSLQMWRRYFGPEAVIHGLDINGGCRQIEDEQPDLRLHLGSQADQALLKRIVEEMGGIDVVIDDAGHVSPEQILSFETLYPLMAPDGVYIVEDLHASYWPEFGGGLRAPGAFMEYAKHLLDRLHARYVLEPEPFTRDPGFADATHGIAFYDSMVVFERRRKPSPRSLTVGRRTLS</sequence>
<evidence type="ECO:0000313" key="2">
    <source>
        <dbReference type="Proteomes" id="UP000198804"/>
    </source>
</evidence>
<dbReference type="GO" id="GO:0032259">
    <property type="term" value="P:methylation"/>
    <property type="evidence" value="ECO:0007669"/>
    <property type="project" value="UniProtKB-KW"/>
</dbReference>
<protein>
    <submittedName>
        <fullName evidence="1">Methyltransferase domain-containing protein</fullName>
    </submittedName>
</protein>
<dbReference type="EMBL" id="FOSV01000016">
    <property type="protein sequence ID" value="SFL48484.1"/>
    <property type="molecule type" value="Genomic_DNA"/>
</dbReference>
<dbReference type="OrthoDB" id="9816424at2"/>
<gene>
    <name evidence="1" type="ORF">SAMN04488125_11626</name>
</gene>
<accession>A0A1I4I2I9</accession>
<reference evidence="2" key="1">
    <citation type="submission" date="2016-10" db="EMBL/GenBank/DDBJ databases">
        <authorList>
            <person name="Varghese N."/>
            <person name="Submissions S."/>
        </authorList>
    </citation>
    <scope>NUCLEOTIDE SEQUENCE [LARGE SCALE GENOMIC DNA]</scope>
    <source>
        <strain evidence="2">CGMCC 1.6474</strain>
    </source>
</reference>
<dbReference type="Gene3D" id="3.40.50.150">
    <property type="entry name" value="Vaccinia Virus protein VP39"/>
    <property type="match status" value="1"/>
</dbReference>
<dbReference type="RefSeq" id="WP_091949255.1">
    <property type="nucleotide sequence ID" value="NZ_FOSV01000016.1"/>
</dbReference>
<keyword evidence="1" id="KW-0489">Methyltransferase</keyword>
<name>A0A1I4I2I9_9HYPH</name>
<organism evidence="1 2">
    <name type="scientific">Methylorubrum salsuginis</name>
    <dbReference type="NCBI Taxonomy" id="414703"/>
    <lineage>
        <taxon>Bacteria</taxon>
        <taxon>Pseudomonadati</taxon>
        <taxon>Pseudomonadota</taxon>
        <taxon>Alphaproteobacteria</taxon>
        <taxon>Hyphomicrobiales</taxon>
        <taxon>Methylobacteriaceae</taxon>
        <taxon>Methylorubrum</taxon>
    </lineage>
</organism>
<dbReference type="AlphaFoldDB" id="A0A1I4I2I9"/>
<keyword evidence="1" id="KW-0808">Transferase</keyword>
<dbReference type="InterPro" id="IPR029063">
    <property type="entry name" value="SAM-dependent_MTases_sf"/>
</dbReference>
<dbReference type="SUPFAM" id="SSF53335">
    <property type="entry name" value="S-adenosyl-L-methionine-dependent methyltransferases"/>
    <property type="match status" value="1"/>
</dbReference>
<dbReference type="GO" id="GO:0008168">
    <property type="term" value="F:methyltransferase activity"/>
    <property type="evidence" value="ECO:0007669"/>
    <property type="project" value="UniProtKB-KW"/>
</dbReference>
<dbReference type="Proteomes" id="UP000198804">
    <property type="component" value="Unassembled WGS sequence"/>
</dbReference>
<evidence type="ECO:0000313" key="1">
    <source>
        <dbReference type="EMBL" id="SFL48484.1"/>
    </source>
</evidence>
<proteinExistence type="predicted"/>
<dbReference type="STRING" id="414703.SAMN04488125_11626"/>
<keyword evidence="2" id="KW-1185">Reference proteome</keyword>